<dbReference type="Pfam" id="PF13242">
    <property type="entry name" value="Hydrolase_like"/>
    <property type="match status" value="1"/>
</dbReference>
<organism evidence="1 2">
    <name type="scientific">Mycena belliarum</name>
    <dbReference type="NCBI Taxonomy" id="1033014"/>
    <lineage>
        <taxon>Eukaryota</taxon>
        <taxon>Fungi</taxon>
        <taxon>Dikarya</taxon>
        <taxon>Basidiomycota</taxon>
        <taxon>Agaricomycotina</taxon>
        <taxon>Agaricomycetes</taxon>
        <taxon>Agaricomycetidae</taxon>
        <taxon>Agaricales</taxon>
        <taxon>Marasmiineae</taxon>
        <taxon>Mycenaceae</taxon>
        <taxon>Mycena</taxon>
    </lineage>
</organism>
<evidence type="ECO:0000313" key="2">
    <source>
        <dbReference type="Proteomes" id="UP001222325"/>
    </source>
</evidence>
<dbReference type="NCBIfam" id="TIGR01460">
    <property type="entry name" value="HAD-SF-IIA"/>
    <property type="match status" value="1"/>
</dbReference>
<dbReference type="InterPro" id="IPR006353">
    <property type="entry name" value="HAD-SF_hydro_IIA_CECR5"/>
</dbReference>
<dbReference type="SUPFAM" id="SSF56784">
    <property type="entry name" value="HAD-like"/>
    <property type="match status" value="1"/>
</dbReference>
<sequence length="376" mass="41852">MWRIPRKPPAANLLARKLLRDGSSVHSLSRSNHQYQAATRNHRTKPPLAFVFDIDGVLIRGEDVLPAAKRALSILEGNNPFGMRLPYILLTNGGGVSEQQRCEKLTAKLGFEIKAAQYIQAHTILKTMSYKYTNTPVLVLGGKRDQVRQVAADYGFKKAYTSHDVLAWNSSVWPFHQLSASETAATKNIDFSQTPISAIFVFHDPRNWALDIQVICDVIQSGGIIGGPYVENQMKPVELVFCNPDLIWRSDFDRPRLGQGAFKMAFQGVFKALTGSEYPHVQFGKPTRPTYDFATQVLRDSLGHENPLPPMYMIGDNPESDIAGANAASWKSVLVKTGVFSGGQPTHEPTYIAEDVEEAVSWAIAQEYKDDVYPQK</sequence>
<dbReference type="InterPro" id="IPR006357">
    <property type="entry name" value="HAD-SF_hydro_IIA"/>
</dbReference>
<dbReference type="GO" id="GO:0046474">
    <property type="term" value="P:glycerophospholipid biosynthetic process"/>
    <property type="evidence" value="ECO:0007669"/>
    <property type="project" value="TreeGrafter"/>
</dbReference>
<dbReference type="InterPro" id="IPR023214">
    <property type="entry name" value="HAD_sf"/>
</dbReference>
<dbReference type="PANTHER" id="PTHR14269">
    <property type="entry name" value="CDP-DIACYLGLYCEROL--GLYCEROL-3-PHOSPHATE 3-PHOSPHATIDYLTRANSFERASE-RELATED"/>
    <property type="match status" value="1"/>
</dbReference>
<keyword evidence="2" id="KW-1185">Reference proteome</keyword>
<dbReference type="Pfam" id="PF13344">
    <property type="entry name" value="Hydrolase_6"/>
    <property type="match status" value="1"/>
</dbReference>
<dbReference type="Proteomes" id="UP001222325">
    <property type="component" value="Unassembled WGS sequence"/>
</dbReference>
<reference evidence="1" key="1">
    <citation type="submission" date="2023-03" db="EMBL/GenBank/DDBJ databases">
        <title>Massive genome expansion in bonnet fungi (Mycena s.s.) driven by repeated elements and novel gene families across ecological guilds.</title>
        <authorList>
            <consortium name="Lawrence Berkeley National Laboratory"/>
            <person name="Harder C.B."/>
            <person name="Miyauchi S."/>
            <person name="Viragh M."/>
            <person name="Kuo A."/>
            <person name="Thoen E."/>
            <person name="Andreopoulos B."/>
            <person name="Lu D."/>
            <person name="Skrede I."/>
            <person name="Drula E."/>
            <person name="Henrissat B."/>
            <person name="Morin E."/>
            <person name="Kohler A."/>
            <person name="Barry K."/>
            <person name="LaButti K."/>
            <person name="Morin E."/>
            <person name="Salamov A."/>
            <person name="Lipzen A."/>
            <person name="Mereny Z."/>
            <person name="Hegedus B."/>
            <person name="Baldrian P."/>
            <person name="Stursova M."/>
            <person name="Weitz H."/>
            <person name="Taylor A."/>
            <person name="Grigoriev I.V."/>
            <person name="Nagy L.G."/>
            <person name="Martin F."/>
            <person name="Kauserud H."/>
        </authorList>
    </citation>
    <scope>NUCLEOTIDE SEQUENCE</scope>
    <source>
        <strain evidence="1">CBHHK173m</strain>
    </source>
</reference>
<dbReference type="EMBL" id="JARJCN010000063">
    <property type="protein sequence ID" value="KAJ7078847.1"/>
    <property type="molecule type" value="Genomic_DNA"/>
</dbReference>
<accession>A0AAD6TV97</accession>
<dbReference type="InterPro" id="IPR050324">
    <property type="entry name" value="CDP-alcohol_PTase-I"/>
</dbReference>
<proteinExistence type="predicted"/>
<protein>
    <submittedName>
        <fullName evidence="1">HAD-like domain-containing protein</fullName>
    </submittedName>
</protein>
<comment type="caution">
    <text evidence="1">The sequence shown here is derived from an EMBL/GenBank/DDBJ whole genome shotgun (WGS) entry which is preliminary data.</text>
</comment>
<dbReference type="NCBIfam" id="TIGR01456">
    <property type="entry name" value="CECR5"/>
    <property type="match status" value="1"/>
</dbReference>
<dbReference type="InterPro" id="IPR036412">
    <property type="entry name" value="HAD-like_sf"/>
</dbReference>
<dbReference type="GO" id="GO:0005739">
    <property type="term" value="C:mitochondrion"/>
    <property type="evidence" value="ECO:0007669"/>
    <property type="project" value="TreeGrafter"/>
</dbReference>
<dbReference type="PANTHER" id="PTHR14269:SF4">
    <property type="entry name" value="CAT EYE SYNDROME CRITICAL REGION PROTEIN 5"/>
    <property type="match status" value="1"/>
</dbReference>
<evidence type="ECO:0000313" key="1">
    <source>
        <dbReference type="EMBL" id="KAJ7078847.1"/>
    </source>
</evidence>
<dbReference type="Gene3D" id="3.40.50.1000">
    <property type="entry name" value="HAD superfamily/HAD-like"/>
    <property type="match status" value="2"/>
</dbReference>
<gene>
    <name evidence="1" type="ORF">B0H15DRAFT_859504</name>
</gene>
<name>A0AAD6TV97_9AGAR</name>
<dbReference type="AlphaFoldDB" id="A0AAD6TV97"/>